<dbReference type="InterPro" id="IPR011990">
    <property type="entry name" value="TPR-like_helical_dom_sf"/>
</dbReference>
<dbReference type="SUPFAM" id="SSF48452">
    <property type="entry name" value="TPR-like"/>
    <property type="match status" value="2"/>
</dbReference>
<feature type="compositionally biased region" description="Polar residues" evidence="3">
    <location>
        <begin position="218"/>
        <end position="234"/>
    </location>
</feature>
<dbReference type="PROSITE" id="PS50011">
    <property type="entry name" value="PROTEIN_KINASE_DOM"/>
    <property type="match status" value="1"/>
</dbReference>
<evidence type="ECO:0000256" key="2">
    <source>
        <dbReference type="SAM" id="Coils"/>
    </source>
</evidence>
<dbReference type="Pfam" id="PF13424">
    <property type="entry name" value="TPR_12"/>
    <property type="match status" value="1"/>
</dbReference>
<dbReference type="InterPro" id="IPR000719">
    <property type="entry name" value="Prot_kinase_dom"/>
</dbReference>
<dbReference type="GO" id="GO:0004674">
    <property type="term" value="F:protein serine/threonine kinase activity"/>
    <property type="evidence" value="ECO:0007669"/>
    <property type="project" value="TreeGrafter"/>
</dbReference>
<feature type="region of interest" description="Disordered" evidence="3">
    <location>
        <begin position="1"/>
        <end position="42"/>
    </location>
</feature>
<dbReference type="SMART" id="SM00028">
    <property type="entry name" value="TPR"/>
    <property type="match status" value="6"/>
</dbReference>
<feature type="repeat" description="TPR" evidence="1">
    <location>
        <begin position="1046"/>
        <end position="1079"/>
    </location>
</feature>
<organism evidence="5 6">
    <name type="scientific">Tetrahymena thermophila (strain SB210)</name>
    <dbReference type="NCBI Taxonomy" id="312017"/>
    <lineage>
        <taxon>Eukaryota</taxon>
        <taxon>Sar</taxon>
        <taxon>Alveolata</taxon>
        <taxon>Ciliophora</taxon>
        <taxon>Intramacronucleata</taxon>
        <taxon>Oligohymenophorea</taxon>
        <taxon>Hymenostomatida</taxon>
        <taxon>Tetrahymenina</taxon>
        <taxon>Tetrahymenidae</taxon>
        <taxon>Tetrahymena</taxon>
    </lineage>
</organism>
<dbReference type="eggNOG" id="KOG0574">
    <property type="taxonomic scope" value="Eukaryota"/>
</dbReference>
<dbReference type="PANTHER" id="PTHR24359">
    <property type="entry name" value="SERINE/THREONINE-PROTEIN KINASE SBK1"/>
    <property type="match status" value="1"/>
</dbReference>
<dbReference type="STRING" id="312017.Q24G75"/>
<dbReference type="HOGENOM" id="CLU_251088_0_0_1"/>
<feature type="compositionally biased region" description="Polar residues" evidence="3">
    <location>
        <begin position="300"/>
        <end position="325"/>
    </location>
</feature>
<gene>
    <name evidence="5" type="ORF">TTHERM_01213900</name>
</gene>
<feature type="domain" description="Protein kinase" evidence="4">
    <location>
        <begin position="534"/>
        <end position="790"/>
    </location>
</feature>
<dbReference type="CDD" id="cd00180">
    <property type="entry name" value="PKc"/>
    <property type="match status" value="1"/>
</dbReference>
<evidence type="ECO:0000313" key="6">
    <source>
        <dbReference type="Proteomes" id="UP000009168"/>
    </source>
</evidence>
<feature type="compositionally biased region" description="Polar residues" evidence="3">
    <location>
        <begin position="258"/>
        <end position="269"/>
    </location>
</feature>
<dbReference type="InterPro" id="IPR019734">
    <property type="entry name" value="TPR_rpt"/>
</dbReference>
<dbReference type="Gene3D" id="1.25.40.10">
    <property type="entry name" value="Tetratricopeptide repeat domain"/>
    <property type="match status" value="2"/>
</dbReference>
<accession>Q24G75</accession>
<dbReference type="Pfam" id="PF00069">
    <property type="entry name" value="Pkinase"/>
    <property type="match status" value="1"/>
</dbReference>
<feature type="compositionally biased region" description="Low complexity" evidence="3">
    <location>
        <begin position="244"/>
        <end position="257"/>
    </location>
</feature>
<dbReference type="InParanoid" id="Q24G75"/>
<feature type="coiled-coil region" evidence="2">
    <location>
        <begin position="448"/>
        <end position="475"/>
    </location>
</feature>
<dbReference type="InterPro" id="IPR011009">
    <property type="entry name" value="Kinase-like_dom_sf"/>
</dbReference>
<feature type="compositionally biased region" description="Polar residues" evidence="3">
    <location>
        <begin position="7"/>
        <end position="21"/>
    </location>
</feature>
<feature type="compositionally biased region" description="Basic and acidic residues" evidence="3">
    <location>
        <begin position="23"/>
        <end position="42"/>
    </location>
</feature>
<dbReference type="RefSeq" id="XP_001027020.2">
    <property type="nucleotide sequence ID" value="XM_001027020.2"/>
</dbReference>
<proteinExistence type="predicted"/>
<keyword evidence="6" id="KW-1185">Reference proteome</keyword>
<dbReference type="Gene3D" id="1.10.510.10">
    <property type="entry name" value="Transferase(Phosphotransferase) domain 1"/>
    <property type="match status" value="1"/>
</dbReference>
<dbReference type="KEGG" id="tet:TTHERM_01213900"/>
<keyword evidence="5" id="KW-0808">Transferase</keyword>
<evidence type="ECO:0000256" key="3">
    <source>
        <dbReference type="SAM" id="MobiDB-lite"/>
    </source>
</evidence>
<dbReference type="EMBL" id="GG662641">
    <property type="protein sequence ID" value="EAS06778.2"/>
    <property type="molecule type" value="Genomic_DNA"/>
</dbReference>
<dbReference type="InterPro" id="IPR008271">
    <property type="entry name" value="Ser/Thr_kinase_AS"/>
</dbReference>
<keyword evidence="1" id="KW-0802">TPR repeat</keyword>
<feature type="compositionally biased region" description="Polar residues" evidence="3">
    <location>
        <begin position="344"/>
        <end position="360"/>
    </location>
</feature>
<feature type="repeat" description="TPR" evidence="1">
    <location>
        <begin position="1401"/>
        <end position="1434"/>
    </location>
</feature>
<evidence type="ECO:0000256" key="1">
    <source>
        <dbReference type="PROSITE-ProRule" id="PRU00339"/>
    </source>
</evidence>
<protein>
    <submittedName>
        <fullName evidence="5">Serine/Threonine kinase domain protein</fullName>
    </submittedName>
</protein>
<feature type="region of interest" description="Disordered" evidence="3">
    <location>
        <begin position="218"/>
        <end position="360"/>
    </location>
</feature>
<dbReference type="SUPFAM" id="SSF56112">
    <property type="entry name" value="Protein kinase-like (PK-like)"/>
    <property type="match status" value="1"/>
</dbReference>
<dbReference type="PROSITE" id="PS50005">
    <property type="entry name" value="TPR"/>
    <property type="match status" value="2"/>
</dbReference>
<sequence>MSKQTEKQIQNQSLNSATSGQIDEGKKSDFNFKHESSYSSNEKDLKQLLEISDILNKKKQPRSNKWELVNSVMNNLKDDSDKYLNQRFIVLEENCSQNFFKDKTVSKGSKSQNNSSADQLSNLSDKTIQKANFAQSKNDSSLGNTFQSQEESNYITIHKKSSKGSNQSNKIQEEIKSNKLASNQIIQAQSSQEVSANANSKDYSVVQKVNSESYEIEQKLSTQSIGKITSSSQSDGKDYTQEYSISSKSNSLSLSSKEQYNSSNQSDTISSKQSYTSSNKSYTSSNQSQTSSYPSQTNSKEQNALSKDSCNSSNESKYQPKDSFTSSNESNNQSKEQFNSSQQMLSQPKESFTQTSIKHQKKINQYQNQEKLAQNMQDDLTKIDIEEDSENFDEVINDQNIDILKEDTYMKIDQVITIDRNKAYLAISKSIMKFNEYLNQNKLRMLSKQTKINQVDQLEEAIENLKQSEQNHYNKQLIQQISDELKKKFIEEDLKDEEIIIKNKFLIEQIKNQVKCTNKKYIERIFVAIYRRRYKITKYLTSGGQADILIGTYLDDTNQEKEYVLRIVSSDQDTYDYIREEFELVNKFQKASNIIKYYDSIYLEDIYTGVFIVEKCSGSLTDTLRSKRNNNVNFTEQEIFKIVFDLVQGLVEMRSYNILHQDIKPDNILINRKGNYIYSDFGCSSKFLDGLAENKGFTMKYCAPEQLIEEYFTNYKADIYQLGRTIQQVLELYEKFRGVQTKFIKDLNNIIFCNMLQDQQDNRKECVDILILLSDSIVESQQKSYADKFIVWIEEQTNKQQIIQERETNFSLKSLITFHFIWFQLKLFQGGYQLLIQKKSEQQLLNEIIEKIYTDFSALKNTQGNIQFSQHLTSLLEILYSLVEVFNQQNNCETVYKIASFLMKISEEIDHQNEELFENAIRYLQQQMFKKVDFSKYLDQIEDRAESQNNCQLYTFLAYEYFHNDISKSFYYSLKVHAQNYQKYVEYSQTQNLNKSDFFTLGYYYLQSLFFITQIFTEINLDSIVINHIQFIRTISNNLKLGKLFERQWANLGLSFYNMKQYKKALVFFQEDIKQQSSENRNQSFNFAYSKFKIACCYFELGQFESAEKEFLELEEFFEKQLKNNQYFYTCFIKIKTFSYLGVNFDNKGQFKQSIIYHSKALQELENLNNKKHTLYQAFYPYCLFKLGMCYCQPDTYDQSQSIIYFTKFLETTKEKDLCELDIDQRQAVIVSLNGLAYFYFISNKFQESELYYTQLIRVFIQFSDYGNQIFEIGINNLMTTMIQLDQTENNFYLKFIDLVIEVVQGKKITDDQQKNNIIEDIQTAFQYSKELEQEDMFLKNNQLISLLEHFNLKEEIYITILNYQAQVLFESAQYDQAIIFYEKSLPTMINIYSHPNEFVAIVQSGLGMAYHQIRQFQVAINYYNSALKTMKDLDYYENEETHQDMIDCIDRILICFQGFGNTPLALEFYQNFEDIMPFLYEQSHPSIIKFNSQYETCKKKLNSL</sequence>
<dbReference type="GeneID" id="7844564"/>
<dbReference type="GO" id="GO:0005524">
    <property type="term" value="F:ATP binding"/>
    <property type="evidence" value="ECO:0007669"/>
    <property type="project" value="InterPro"/>
</dbReference>
<reference evidence="6" key="1">
    <citation type="journal article" date="2006" name="PLoS Biol.">
        <title>Macronuclear genome sequence of the ciliate Tetrahymena thermophila, a model eukaryote.</title>
        <authorList>
            <person name="Eisen J.A."/>
            <person name="Coyne R.S."/>
            <person name="Wu M."/>
            <person name="Wu D."/>
            <person name="Thiagarajan M."/>
            <person name="Wortman J.R."/>
            <person name="Badger J.H."/>
            <person name="Ren Q."/>
            <person name="Amedeo P."/>
            <person name="Jones K.M."/>
            <person name="Tallon L.J."/>
            <person name="Delcher A.L."/>
            <person name="Salzberg S.L."/>
            <person name="Silva J.C."/>
            <person name="Haas B.J."/>
            <person name="Majoros W.H."/>
            <person name="Farzad M."/>
            <person name="Carlton J.M."/>
            <person name="Smith R.K. Jr."/>
            <person name="Garg J."/>
            <person name="Pearlman R.E."/>
            <person name="Karrer K.M."/>
            <person name="Sun L."/>
            <person name="Manning G."/>
            <person name="Elde N.C."/>
            <person name="Turkewitz A.P."/>
            <person name="Asai D.J."/>
            <person name="Wilkes D.E."/>
            <person name="Wang Y."/>
            <person name="Cai H."/>
            <person name="Collins K."/>
            <person name="Stewart B.A."/>
            <person name="Lee S.R."/>
            <person name="Wilamowska K."/>
            <person name="Weinberg Z."/>
            <person name="Ruzzo W.L."/>
            <person name="Wloga D."/>
            <person name="Gaertig J."/>
            <person name="Frankel J."/>
            <person name="Tsao C.-C."/>
            <person name="Gorovsky M.A."/>
            <person name="Keeling P.J."/>
            <person name="Waller R.F."/>
            <person name="Patron N.J."/>
            <person name="Cherry J.M."/>
            <person name="Stover N.A."/>
            <person name="Krieger C.J."/>
            <person name="del Toro C."/>
            <person name="Ryder H.F."/>
            <person name="Williamson S.C."/>
            <person name="Barbeau R.A."/>
            <person name="Hamilton E.P."/>
            <person name="Orias E."/>
        </authorList>
    </citation>
    <scope>NUCLEOTIDE SEQUENCE [LARGE SCALE GENOMIC DNA]</scope>
    <source>
        <strain evidence="6">SB210</strain>
    </source>
</reference>
<keyword evidence="5" id="KW-0418">Kinase</keyword>
<evidence type="ECO:0000313" key="5">
    <source>
        <dbReference type="EMBL" id="EAS06778.2"/>
    </source>
</evidence>
<dbReference type="OrthoDB" id="311289at2759"/>
<dbReference type="SMART" id="SM00220">
    <property type="entry name" value="S_TKc"/>
    <property type="match status" value="1"/>
</dbReference>
<keyword evidence="2" id="KW-0175">Coiled coil</keyword>
<name>Q24G75_TETTS</name>
<feature type="compositionally biased region" description="Low complexity" evidence="3">
    <location>
        <begin position="270"/>
        <end position="299"/>
    </location>
</feature>
<dbReference type="PROSITE" id="PS00108">
    <property type="entry name" value="PROTEIN_KINASE_ST"/>
    <property type="match status" value="1"/>
</dbReference>
<evidence type="ECO:0000259" key="4">
    <source>
        <dbReference type="PROSITE" id="PS50011"/>
    </source>
</evidence>
<dbReference type="Proteomes" id="UP000009168">
    <property type="component" value="Unassembled WGS sequence"/>
</dbReference>
<dbReference type="PANTHER" id="PTHR24359:SF1">
    <property type="entry name" value="INHIBITOR OF NUCLEAR FACTOR KAPPA-B KINASE EPSILON SUBUNIT HOMOLOG 1-RELATED"/>
    <property type="match status" value="1"/>
</dbReference>
<feature type="compositionally biased region" description="Low complexity" evidence="3">
    <location>
        <begin position="326"/>
        <end position="343"/>
    </location>
</feature>